<gene>
    <name evidence="4" type="ORF">J5N97_012858</name>
</gene>
<dbReference type="InterPro" id="IPR056813">
    <property type="entry name" value="GIL1_IRKI_C"/>
</dbReference>
<accession>A0A9D5CR24</accession>
<comment type="caution">
    <text evidence="4">The sequence shown here is derived from an EMBL/GenBank/DDBJ whole genome shotgun (WGS) entry which is preliminary data.</text>
</comment>
<evidence type="ECO:0008006" key="6">
    <source>
        <dbReference type="Google" id="ProtNLM"/>
    </source>
</evidence>
<feature type="domain" description="DUF641" evidence="2">
    <location>
        <begin position="69"/>
        <end position="190"/>
    </location>
</feature>
<name>A0A9D5CR24_9LILI</name>
<reference evidence="4" key="2">
    <citation type="journal article" date="2022" name="Hortic Res">
        <title>The genome of Dioscorea zingiberensis sheds light on the biosynthesis, origin and evolution of the medicinally important diosgenin saponins.</title>
        <authorList>
            <person name="Li Y."/>
            <person name="Tan C."/>
            <person name="Li Z."/>
            <person name="Guo J."/>
            <person name="Li S."/>
            <person name="Chen X."/>
            <person name="Wang C."/>
            <person name="Dai X."/>
            <person name="Yang H."/>
            <person name="Song W."/>
            <person name="Hou L."/>
            <person name="Xu J."/>
            <person name="Tong Z."/>
            <person name="Xu A."/>
            <person name="Yuan X."/>
            <person name="Wang W."/>
            <person name="Yang Q."/>
            <person name="Chen L."/>
            <person name="Sun Z."/>
            <person name="Wang K."/>
            <person name="Pan B."/>
            <person name="Chen J."/>
            <person name="Bao Y."/>
            <person name="Liu F."/>
            <person name="Qi X."/>
            <person name="Gang D.R."/>
            <person name="Wen J."/>
            <person name="Li J."/>
        </authorList>
    </citation>
    <scope>NUCLEOTIDE SEQUENCE</scope>
    <source>
        <strain evidence="4">Dzin_1.0</strain>
    </source>
</reference>
<evidence type="ECO:0000313" key="4">
    <source>
        <dbReference type="EMBL" id="KAJ0977384.1"/>
    </source>
</evidence>
<evidence type="ECO:0000259" key="3">
    <source>
        <dbReference type="Pfam" id="PF24994"/>
    </source>
</evidence>
<dbReference type="AlphaFoldDB" id="A0A9D5CR24"/>
<evidence type="ECO:0000313" key="5">
    <source>
        <dbReference type="Proteomes" id="UP001085076"/>
    </source>
</evidence>
<proteinExistence type="predicted"/>
<protein>
    <recommendedName>
        <fullName evidence="6">DUF641 domain-containing protein</fullName>
    </recommendedName>
</protein>
<dbReference type="Proteomes" id="UP001085076">
    <property type="component" value="Miscellaneous, Linkage group lg03"/>
</dbReference>
<dbReference type="EMBL" id="JAGGNH010000003">
    <property type="protein sequence ID" value="KAJ0977384.1"/>
    <property type="molecule type" value="Genomic_DNA"/>
</dbReference>
<sequence length="458" mass="51313">MDTARPAPPKSLTKTLTKLLRSRRTFAGDGDSGVAADRALKTSKTLGRYPAIVLSDEPPGDIGDDRNEREEREALIANLFVGISAIKASYAQLQLGQSPYNPDAIQSADKAVVSHLKQLSNLKQAYLKKQPPEPLPALAAEIEEQRNLLKTFQITGKKLEAELQHKDDEIHSLRDRLLDSERQCRALDARLHPHNSLSALYDLHLSGLNATHFLSALRYAVKSVRTFVKQLVREMESAGWDLDAAAGAIHPDVLRRGPTHGFFAFESYVCLKMFSDFHRRDFGLRGTEDRRSRDRRRFFEDFSSSAHCSWNQLLDRSAAASRFARAKYLAVMHPKMEASFFGDLDQRTMLRSGKGFPETAFFAGFAEMARRVWLLHCLFFSLESSSSPVAADGAVFLAVRGTRFSEVFMESVAEEEETFSVEVGPTVAFTVVPGFRVDRAVIQARVYLSSIHRTSGRR</sequence>
<dbReference type="GO" id="GO:0009639">
    <property type="term" value="P:response to red or far red light"/>
    <property type="evidence" value="ECO:0007669"/>
    <property type="project" value="InterPro"/>
</dbReference>
<dbReference type="OrthoDB" id="1915848at2759"/>
<keyword evidence="5" id="KW-1185">Reference proteome</keyword>
<dbReference type="GO" id="GO:0009959">
    <property type="term" value="P:negative gravitropism"/>
    <property type="evidence" value="ECO:0007669"/>
    <property type="project" value="InterPro"/>
</dbReference>
<reference evidence="4" key="1">
    <citation type="submission" date="2021-03" db="EMBL/GenBank/DDBJ databases">
        <authorList>
            <person name="Li Z."/>
            <person name="Yang C."/>
        </authorList>
    </citation>
    <scope>NUCLEOTIDE SEQUENCE</scope>
    <source>
        <strain evidence="4">Dzin_1.0</strain>
        <tissue evidence="4">Leaf</tissue>
    </source>
</reference>
<feature type="domain" description="GIL1/IRKI C-terminal" evidence="3">
    <location>
        <begin position="395"/>
        <end position="447"/>
    </location>
</feature>
<dbReference type="InterPro" id="IPR006943">
    <property type="entry name" value="DUF641_pln"/>
</dbReference>
<dbReference type="PANTHER" id="PTHR31161">
    <property type="entry name" value="PROTEIN GRAVITROPIC IN THE LIGHT 1"/>
    <property type="match status" value="1"/>
</dbReference>
<dbReference type="Pfam" id="PF04859">
    <property type="entry name" value="DUF641"/>
    <property type="match status" value="1"/>
</dbReference>
<keyword evidence="1" id="KW-0175">Coiled coil</keyword>
<dbReference type="Pfam" id="PF24994">
    <property type="entry name" value="GIL1_IRKI_C"/>
    <property type="match status" value="1"/>
</dbReference>
<evidence type="ECO:0000259" key="2">
    <source>
        <dbReference type="Pfam" id="PF04859"/>
    </source>
</evidence>
<dbReference type="InterPro" id="IPR040225">
    <property type="entry name" value="GIL1-like"/>
</dbReference>
<organism evidence="4 5">
    <name type="scientific">Dioscorea zingiberensis</name>
    <dbReference type="NCBI Taxonomy" id="325984"/>
    <lineage>
        <taxon>Eukaryota</taxon>
        <taxon>Viridiplantae</taxon>
        <taxon>Streptophyta</taxon>
        <taxon>Embryophyta</taxon>
        <taxon>Tracheophyta</taxon>
        <taxon>Spermatophyta</taxon>
        <taxon>Magnoliopsida</taxon>
        <taxon>Liliopsida</taxon>
        <taxon>Dioscoreales</taxon>
        <taxon>Dioscoreaceae</taxon>
        <taxon>Dioscorea</taxon>
    </lineage>
</organism>
<feature type="coiled-coil region" evidence="1">
    <location>
        <begin position="142"/>
        <end position="190"/>
    </location>
</feature>
<evidence type="ECO:0000256" key="1">
    <source>
        <dbReference type="SAM" id="Coils"/>
    </source>
</evidence>